<evidence type="ECO:0000313" key="2">
    <source>
        <dbReference type="Proteomes" id="UP001017257"/>
    </source>
</evidence>
<organism evidence="1 2">
    <name type="scientific">Microvirga terrae</name>
    <dbReference type="NCBI Taxonomy" id="2740529"/>
    <lineage>
        <taxon>Bacteria</taxon>
        <taxon>Pseudomonadati</taxon>
        <taxon>Pseudomonadota</taxon>
        <taxon>Alphaproteobacteria</taxon>
        <taxon>Hyphomicrobiales</taxon>
        <taxon>Methylobacteriaceae</taxon>
        <taxon>Microvirga</taxon>
    </lineage>
</organism>
<sequence length="93" mass="10504">MTINDERLQAGNGSKADRVYAPDILPRLQSLLAILADLDVAHGSNLLVIESRPMAEARKEQLIANLWQSHCRLRAPYLREIEALRARMEAAFH</sequence>
<dbReference type="Proteomes" id="UP001017257">
    <property type="component" value="Chromosome"/>
</dbReference>
<accession>A0ABY5RW78</accession>
<dbReference type="EMBL" id="CP102845">
    <property type="protein sequence ID" value="UVF21505.1"/>
    <property type="molecule type" value="Genomic_DNA"/>
</dbReference>
<proteinExistence type="predicted"/>
<reference evidence="1" key="1">
    <citation type="submission" date="2022-08" db="EMBL/GenBank/DDBJ databases">
        <title>Microvirga terrae sp. nov., isolated from soil.</title>
        <authorList>
            <person name="Kim K.H."/>
            <person name="Seo Y.L."/>
            <person name="Kim J.M."/>
            <person name="Lee J.K."/>
            <person name="Han D.M."/>
            <person name="Jeon C.O."/>
        </authorList>
    </citation>
    <scope>NUCLEOTIDE SEQUENCE</scope>
    <source>
        <strain evidence="1">R24</strain>
    </source>
</reference>
<name>A0ABY5RW78_9HYPH</name>
<evidence type="ECO:0000313" key="1">
    <source>
        <dbReference type="EMBL" id="UVF21505.1"/>
    </source>
</evidence>
<keyword evidence="2" id="KW-1185">Reference proteome</keyword>
<protein>
    <submittedName>
        <fullName evidence="1">Uncharacterized protein</fullName>
    </submittedName>
</protein>
<gene>
    <name evidence="1" type="ORF">HPT29_010470</name>
</gene>
<dbReference type="RefSeq" id="WP_173948657.1">
    <property type="nucleotide sequence ID" value="NZ_CP102845.1"/>
</dbReference>